<dbReference type="InterPro" id="IPR013106">
    <property type="entry name" value="Ig_V-set"/>
</dbReference>
<dbReference type="InterPro" id="IPR007110">
    <property type="entry name" value="Ig-like_dom"/>
</dbReference>
<sequence>PMAEVQVVKKETANLPCDISLPDPRNDDVILVLWYREDLGRPIYSVDARDRSFQEAERWSDENVFGNRAYFRSTSRPAILAIENVQETDAAIYRCRVDFRVAQTRNAKVNLTVIGEQPINIHSHSFSI</sequence>
<evidence type="ECO:0000313" key="2">
    <source>
        <dbReference type="EMBL" id="CAG7819608.1"/>
    </source>
</evidence>
<dbReference type="PANTHER" id="PTHR23278">
    <property type="entry name" value="SIDESTEP PROTEIN"/>
    <property type="match status" value="1"/>
</dbReference>
<dbReference type="PANTHER" id="PTHR23278:SF25">
    <property type="entry name" value="GH14967P"/>
    <property type="match status" value="1"/>
</dbReference>
<gene>
    <name evidence="2" type="ORF">AFUS01_LOCUS30043</name>
</gene>
<protein>
    <recommendedName>
        <fullName evidence="1">Ig-like domain-containing protein</fullName>
    </recommendedName>
</protein>
<keyword evidence="3" id="KW-1185">Reference proteome</keyword>
<feature type="non-terminal residue" evidence="2">
    <location>
        <position position="1"/>
    </location>
</feature>
<dbReference type="PROSITE" id="PS50835">
    <property type="entry name" value="IG_LIKE"/>
    <property type="match status" value="1"/>
</dbReference>
<accession>A0A8J2KM91</accession>
<evidence type="ECO:0000259" key="1">
    <source>
        <dbReference type="PROSITE" id="PS50835"/>
    </source>
</evidence>
<proteinExistence type="predicted"/>
<name>A0A8J2KM91_9HEXA</name>
<dbReference type="Proteomes" id="UP000708208">
    <property type="component" value="Unassembled WGS sequence"/>
</dbReference>
<dbReference type="Pfam" id="PF07686">
    <property type="entry name" value="V-set"/>
    <property type="match status" value="1"/>
</dbReference>
<dbReference type="InterPro" id="IPR003599">
    <property type="entry name" value="Ig_sub"/>
</dbReference>
<reference evidence="2" key="1">
    <citation type="submission" date="2021-06" db="EMBL/GenBank/DDBJ databases">
        <authorList>
            <person name="Hodson N. C."/>
            <person name="Mongue J. A."/>
            <person name="Jaron S. K."/>
        </authorList>
    </citation>
    <scope>NUCLEOTIDE SEQUENCE</scope>
</reference>
<dbReference type="OrthoDB" id="10006996at2759"/>
<feature type="domain" description="Ig-like" evidence="1">
    <location>
        <begin position="1"/>
        <end position="112"/>
    </location>
</feature>
<organism evidence="2 3">
    <name type="scientific">Allacma fusca</name>
    <dbReference type="NCBI Taxonomy" id="39272"/>
    <lineage>
        <taxon>Eukaryota</taxon>
        <taxon>Metazoa</taxon>
        <taxon>Ecdysozoa</taxon>
        <taxon>Arthropoda</taxon>
        <taxon>Hexapoda</taxon>
        <taxon>Collembola</taxon>
        <taxon>Symphypleona</taxon>
        <taxon>Sminthuridae</taxon>
        <taxon>Allacma</taxon>
    </lineage>
</organism>
<dbReference type="SMART" id="SM00409">
    <property type="entry name" value="IG"/>
    <property type="match status" value="1"/>
</dbReference>
<comment type="caution">
    <text evidence="2">The sequence shown here is derived from an EMBL/GenBank/DDBJ whole genome shotgun (WGS) entry which is preliminary data.</text>
</comment>
<dbReference type="EMBL" id="CAJVCH010454370">
    <property type="protein sequence ID" value="CAG7819608.1"/>
    <property type="molecule type" value="Genomic_DNA"/>
</dbReference>
<evidence type="ECO:0000313" key="3">
    <source>
        <dbReference type="Proteomes" id="UP000708208"/>
    </source>
</evidence>
<dbReference type="AlphaFoldDB" id="A0A8J2KM91"/>